<protein>
    <submittedName>
        <fullName evidence="1">Mitochondrial glyco protein</fullName>
    </submittedName>
</protein>
<gene>
    <name evidence="1" type="ORF">METBIDRAFT_96647</name>
</gene>
<sequence length="256" mass="29246">MSRFISRVAFSGVCRSSLPQLARRAVLPISTRSFSSAVVRHQKLADIVKSEYKVAMAVDNELEPEQEKFLEKNGFSVIESEYDSNVELRKTLPSGEEIRVFFDINEVSDVELRAPEFEGEEGAEAEQFEEELDQFDNTFANVKVLVSKPESNEGIFFNLLLQNSEEDLMVDYFNYKPDVTKFLTQIKEQGTFLAATEYQGPQFSNLDESLQLGMEKYLENKGINEELADFIFAFAEVKEETAYRKLLSNVSKFLSN</sequence>
<reference evidence="1 2" key="1">
    <citation type="submission" date="2016-05" db="EMBL/GenBank/DDBJ databases">
        <title>Comparative genomics of biotechnologically important yeasts.</title>
        <authorList>
            <consortium name="DOE Joint Genome Institute"/>
            <person name="Riley R."/>
            <person name="Haridas S."/>
            <person name="Wolfe K.H."/>
            <person name="Lopes M.R."/>
            <person name="Hittinger C.T."/>
            <person name="Goker M."/>
            <person name="Salamov A."/>
            <person name="Wisecaver J."/>
            <person name="Long T.M."/>
            <person name="Aerts A.L."/>
            <person name="Barry K."/>
            <person name="Choi C."/>
            <person name="Clum A."/>
            <person name="Coughlan A.Y."/>
            <person name="Deshpande S."/>
            <person name="Douglass A.P."/>
            <person name="Hanson S.J."/>
            <person name="Klenk H.-P."/>
            <person name="LaButti K."/>
            <person name="Lapidus A."/>
            <person name="Lindquist E."/>
            <person name="Lipzen A."/>
            <person name="Meier-kolthoff J.P."/>
            <person name="Ohm R.A."/>
            <person name="Otillar R.P."/>
            <person name="Pangilinan J."/>
            <person name="Peng Y."/>
            <person name="Rokas A."/>
            <person name="Rosa C.A."/>
            <person name="Scheuner C."/>
            <person name="Sibirny A.A."/>
            <person name="Slot J.C."/>
            <person name="Stielow J.B."/>
            <person name="Sun H."/>
            <person name="Kurtzman C.P."/>
            <person name="Blackwell M."/>
            <person name="Grigoriev I.V."/>
            <person name="Jeffries T.W."/>
        </authorList>
    </citation>
    <scope>NUCLEOTIDE SEQUENCE [LARGE SCALE GENOMIC DNA]</scope>
    <source>
        <strain evidence="1 2">NRRL YB-4993</strain>
    </source>
</reference>
<dbReference type="InterPro" id="IPR036561">
    <property type="entry name" value="MAM33_sf"/>
</dbReference>
<evidence type="ECO:0000313" key="2">
    <source>
        <dbReference type="Proteomes" id="UP000092555"/>
    </source>
</evidence>
<dbReference type="SUPFAM" id="SSF54529">
    <property type="entry name" value="Mitochondrial glycoprotein MAM33-like"/>
    <property type="match status" value="1"/>
</dbReference>
<dbReference type="RefSeq" id="XP_018713504.1">
    <property type="nucleotide sequence ID" value="XM_018859432.1"/>
</dbReference>
<name>A0A1A0HGP3_9ASCO</name>
<keyword evidence="2" id="KW-1185">Reference proteome</keyword>
<dbReference type="PANTHER" id="PTHR10826:SF1">
    <property type="entry name" value="COMPLEMENT COMPONENT 1 Q SUBCOMPONENT-BINDING PROTEIN, MITOCHONDRIAL"/>
    <property type="match status" value="1"/>
</dbReference>
<dbReference type="STRING" id="869754.A0A1A0HGP3"/>
<dbReference type="AlphaFoldDB" id="A0A1A0HGP3"/>
<dbReference type="OrthoDB" id="278212at2759"/>
<dbReference type="GeneID" id="30032407"/>
<dbReference type="EMBL" id="LXTC01000001">
    <property type="protein sequence ID" value="OBA23023.1"/>
    <property type="molecule type" value="Genomic_DNA"/>
</dbReference>
<dbReference type="GO" id="GO:0005759">
    <property type="term" value="C:mitochondrial matrix"/>
    <property type="evidence" value="ECO:0007669"/>
    <property type="project" value="InterPro"/>
</dbReference>
<evidence type="ECO:0000313" key="1">
    <source>
        <dbReference type="EMBL" id="OBA23023.1"/>
    </source>
</evidence>
<accession>A0A1A0HGP3</accession>
<dbReference type="Proteomes" id="UP000092555">
    <property type="component" value="Unassembled WGS sequence"/>
</dbReference>
<organism evidence="1 2">
    <name type="scientific">Metschnikowia bicuspidata var. bicuspidata NRRL YB-4993</name>
    <dbReference type="NCBI Taxonomy" id="869754"/>
    <lineage>
        <taxon>Eukaryota</taxon>
        <taxon>Fungi</taxon>
        <taxon>Dikarya</taxon>
        <taxon>Ascomycota</taxon>
        <taxon>Saccharomycotina</taxon>
        <taxon>Pichiomycetes</taxon>
        <taxon>Metschnikowiaceae</taxon>
        <taxon>Metschnikowia</taxon>
    </lineage>
</organism>
<dbReference type="PANTHER" id="PTHR10826">
    <property type="entry name" value="COMPLEMENT COMPONENT 1"/>
    <property type="match status" value="1"/>
</dbReference>
<dbReference type="InterPro" id="IPR003428">
    <property type="entry name" value="MAM33"/>
</dbReference>
<dbReference type="Pfam" id="PF02330">
    <property type="entry name" value="MAM33"/>
    <property type="match status" value="1"/>
</dbReference>
<comment type="caution">
    <text evidence="1">The sequence shown here is derived from an EMBL/GenBank/DDBJ whole genome shotgun (WGS) entry which is preliminary data.</text>
</comment>
<dbReference type="GO" id="GO:0042256">
    <property type="term" value="P:cytosolic ribosome assembly"/>
    <property type="evidence" value="ECO:0007669"/>
    <property type="project" value="TreeGrafter"/>
</dbReference>
<proteinExistence type="predicted"/>
<dbReference type="Gene3D" id="3.10.280.10">
    <property type="entry name" value="Mitochondrial glycoprotein"/>
    <property type="match status" value="1"/>
</dbReference>